<reference evidence="1 2" key="1">
    <citation type="submission" date="2024-04" db="EMBL/GenBank/DDBJ databases">
        <title>Tritrichomonas musculus Genome.</title>
        <authorList>
            <person name="Alves-Ferreira E."/>
            <person name="Grigg M."/>
            <person name="Lorenzi H."/>
            <person name="Galac M."/>
        </authorList>
    </citation>
    <scope>NUCLEOTIDE SEQUENCE [LARGE SCALE GENOMIC DNA]</scope>
    <source>
        <strain evidence="1 2">EAF2021</strain>
    </source>
</reference>
<sequence length="406" mass="48304">MEVQEYLETKKVIEKTFIDFIDEGSHASFQKILKLLTNLKFEENPRETKAMLQILNSIADNHHRNPEFFNRIEKILLRNYRNIKRTFSNKNEFDISTLNKRIVFFLIEEGYMTINDCIDRSPSFASFFYPEIGSTLSNNLRANLKEKFPELREKKIDIKKFNEYRKIGENNSPICTLIRKDSLDEFIEYIQKEKISPSSSIKPSVFETNPLLFDKELSLIEYAAFFGSIQIFQYLLKNNVKLTKSIWPFAIHSNNIEIIQVLIDMKIGVVKNPTKYQNPKLKQTKLPHMVTQYYMADKAIKKLLIESIKCHHYNVFNFLKEKLVNMEKDNELNDDYQFKEFVVENDKALLPFIFKYFNYNSFPTEIEDQTLFYYLCTYDYASFVDLFLKKKEVDINAILVSKYFFQ</sequence>
<evidence type="ECO:0000313" key="2">
    <source>
        <dbReference type="Proteomes" id="UP001470230"/>
    </source>
</evidence>
<evidence type="ECO:0000313" key="1">
    <source>
        <dbReference type="EMBL" id="KAK8850262.1"/>
    </source>
</evidence>
<dbReference type="PANTHER" id="PTHR24159">
    <property type="match status" value="1"/>
</dbReference>
<protein>
    <recommendedName>
        <fullName evidence="3">DUF3447 domain-containing protein</fullName>
    </recommendedName>
</protein>
<accession>A0ABR2HNG1</accession>
<comment type="caution">
    <text evidence="1">The sequence shown here is derived from an EMBL/GenBank/DDBJ whole genome shotgun (WGS) entry which is preliminary data.</text>
</comment>
<gene>
    <name evidence="1" type="ORF">M9Y10_018390</name>
</gene>
<evidence type="ECO:0008006" key="3">
    <source>
        <dbReference type="Google" id="ProtNLM"/>
    </source>
</evidence>
<dbReference type="PANTHER" id="PTHR24159:SF5">
    <property type="entry name" value="ANK_REP_REGION DOMAIN-CONTAINING PROTEIN"/>
    <property type="match status" value="1"/>
</dbReference>
<dbReference type="Proteomes" id="UP001470230">
    <property type="component" value="Unassembled WGS sequence"/>
</dbReference>
<organism evidence="1 2">
    <name type="scientific">Tritrichomonas musculus</name>
    <dbReference type="NCBI Taxonomy" id="1915356"/>
    <lineage>
        <taxon>Eukaryota</taxon>
        <taxon>Metamonada</taxon>
        <taxon>Parabasalia</taxon>
        <taxon>Tritrichomonadida</taxon>
        <taxon>Tritrichomonadidae</taxon>
        <taxon>Tritrichomonas</taxon>
    </lineage>
</organism>
<dbReference type="InterPro" id="IPR036770">
    <property type="entry name" value="Ankyrin_rpt-contain_sf"/>
</dbReference>
<dbReference type="EMBL" id="JAPFFF010000024">
    <property type="protein sequence ID" value="KAK8850262.1"/>
    <property type="molecule type" value="Genomic_DNA"/>
</dbReference>
<keyword evidence="2" id="KW-1185">Reference proteome</keyword>
<name>A0ABR2HNG1_9EUKA</name>
<proteinExistence type="predicted"/>
<dbReference type="SUPFAM" id="SSF48403">
    <property type="entry name" value="Ankyrin repeat"/>
    <property type="match status" value="1"/>
</dbReference>